<reference evidence="6 7" key="1">
    <citation type="journal article" date="2016" name="PLoS ONE">
        <title>Complete Genome Sequence and Comparative Genomics of a Novel Myxobacterium Myxococcus hansupus.</title>
        <authorList>
            <person name="Sharma G."/>
            <person name="Narwani T."/>
            <person name="Subramanian S."/>
        </authorList>
    </citation>
    <scope>NUCLEOTIDE SEQUENCE [LARGE SCALE GENOMIC DNA]</scope>
    <source>
        <strain evidence="7">mixupus</strain>
    </source>
</reference>
<evidence type="ECO:0000256" key="3">
    <source>
        <dbReference type="ARBA" id="ARBA00023125"/>
    </source>
</evidence>
<evidence type="ECO:0000256" key="2">
    <source>
        <dbReference type="ARBA" id="ARBA00023015"/>
    </source>
</evidence>
<evidence type="ECO:0000256" key="1">
    <source>
        <dbReference type="ARBA" id="ARBA00009437"/>
    </source>
</evidence>
<dbReference type="eggNOG" id="COG0583">
    <property type="taxonomic scope" value="Bacteria"/>
</dbReference>
<dbReference type="GO" id="GO:0043565">
    <property type="term" value="F:sequence-specific DNA binding"/>
    <property type="evidence" value="ECO:0007669"/>
    <property type="project" value="TreeGrafter"/>
</dbReference>
<dbReference type="InterPro" id="IPR036390">
    <property type="entry name" value="WH_DNA-bd_sf"/>
</dbReference>
<dbReference type="AlphaFoldDB" id="A0A0H4WXT1"/>
<dbReference type="FunFam" id="1.10.10.10:FF:000001">
    <property type="entry name" value="LysR family transcriptional regulator"/>
    <property type="match status" value="1"/>
</dbReference>
<dbReference type="Pfam" id="PF00126">
    <property type="entry name" value="HTH_1"/>
    <property type="match status" value="1"/>
</dbReference>
<gene>
    <name evidence="6" type="ORF">A176_005128</name>
</gene>
<dbReference type="GO" id="GO:0003700">
    <property type="term" value="F:DNA-binding transcription factor activity"/>
    <property type="evidence" value="ECO:0007669"/>
    <property type="project" value="InterPro"/>
</dbReference>
<keyword evidence="7" id="KW-1185">Reference proteome</keyword>
<dbReference type="Gene3D" id="1.10.10.10">
    <property type="entry name" value="Winged helix-like DNA-binding domain superfamily/Winged helix DNA-binding domain"/>
    <property type="match status" value="1"/>
</dbReference>
<dbReference type="InterPro" id="IPR000847">
    <property type="entry name" value="LysR_HTH_N"/>
</dbReference>
<keyword evidence="2" id="KW-0805">Transcription regulation</keyword>
<feature type="domain" description="HTH lysR-type" evidence="5">
    <location>
        <begin position="3"/>
        <end position="60"/>
    </location>
</feature>
<evidence type="ECO:0000313" key="6">
    <source>
        <dbReference type="EMBL" id="AKQ68216.1"/>
    </source>
</evidence>
<dbReference type="SUPFAM" id="SSF46785">
    <property type="entry name" value="Winged helix' DNA-binding domain"/>
    <property type="match status" value="1"/>
</dbReference>
<dbReference type="PANTHER" id="PTHR30537">
    <property type="entry name" value="HTH-TYPE TRANSCRIPTIONAL REGULATOR"/>
    <property type="match status" value="1"/>
</dbReference>
<dbReference type="EMBL" id="CP012109">
    <property type="protein sequence ID" value="AKQ68216.1"/>
    <property type="molecule type" value="Genomic_DNA"/>
</dbReference>
<dbReference type="PATRIC" id="fig|1297742.4.peg.5200"/>
<protein>
    <submittedName>
        <fullName evidence="6">Transcriptional regulator, LysR family</fullName>
    </submittedName>
</protein>
<dbReference type="GO" id="GO:0006351">
    <property type="term" value="P:DNA-templated transcription"/>
    <property type="evidence" value="ECO:0007669"/>
    <property type="project" value="TreeGrafter"/>
</dbReference>
<dbReference type="InterPro" id="IPR058163">
    <property type="entry name" value="LysR-type_TF_proteobact-type"/>
</dbReference>
<dbReference type="InterPro" id="IPR005119">
    <property type="entry name" value="LysR_subst-bd"/>
</dbReference>
<comment type="similarity">
    <text evidence="1">Belongs to the LysR transcriptional regulatory family.</text>
</comment>
<keyword evidence="3" id="KW-0238">DNA-binding</keyword>
<dbReference type="PROSITE" id="PS50931">
    <property type="entry name" value="HTH_LYSR"/>
    <property type="match status" value="1"/>
</dbReference>
<dbReference type="PANTHER" id="PTHR30537:SF5">
    <property type="entry name" value="HTH-TYPE TRANSCRIPTIONAL ACTIVATOR TTDR-RELATED"/>
    <property type="match status" value="1"/>
</dbReference>
<evidence type="ECO:0000313" key="7">
    <source>
        <dbReference type="Proteomes" id="UP000009026"/>
    </source>
</evidence>
<dbReference type="Gene3D" id="3.40.190.290">
    <property type="match status" value="1"/>
</dbReference>
<dbReference type="CDD" id="cd08422">
    <property type="entry name" value="PBP2_CrgA_like"/>
    <property type="match status" value="1"/>
</dbReference>
<dbReference type="OrthoDB" id="5416547at2"/>
<keyword evidence="4" id="KW-0804">Transcription</keyword>
<proteinExistence type="inferred from homology"/>
<dbReference type="Pfam" id="PF03466">
    <property type="entry name" value="LysR_substrate"/>
    <property type="match status" value="1"/>
</dbReference>
<evidence type="ECO:0000256" key="4">
    <source>
        <dbReference type="ARBA" id="ARBA00023163"/>
    </source>
</evidence>
<dbReference type="Proteomes" id="UP000009026">
    <property type="component" value="Chromosome"/>
</dbReference>
<dbReference type="STRING" id="1297742.A176_005128"/>
<organism evidence="6 7">
    <name type="scientific">Pseudomyxococcus hansupus</name>
    <dbReference type="NCBI Taxonomy" id="1297742"/>
    <lineage>
        <taxon>Bacteria</taxon>
        <taxon>Pseudomonadati</taxon>
        <taxon>Myxococcota</taxon>
        <taxon>Myxococcia</taxon>
        <taxon>Myxococcales</taxon>
        <taxon>Cystobacterineae</taxon>
        <taxon>Myxococcaceae</taxon>
        <taxon>Pseudomyxococcus</taxon>
    </lineage>
</organism>
<evidence type="ECO:0000259" key="5">
    <source>
        <dbReference type="PROSITE" id="PS50931"/>
    </source>
</evidence>
<dbReference type="RefSeq" id="WP_002634527.1">
    <property type="nucleotide sequence ID" value="NZ_CP012109.1"/>
</dbReference>
<sequence length="301" mass="33307">MSPDFNALHVFAKVVQSGSFTGAARVLEMPKSTVSQRVSELEKRLGIRLLQRTTRTLSLTDAGRLYYERCVRIFADVEDADRAVTDLQETPRGLLRVTVPASSQFLGPVLADFLGRHGGVQLDVVCTDRFVDLVEESFDVAIRAGALSDSTLIARNLGMIRFLLVASPRYLKKRGHPRSPDGLAKHNCLIFRVGPHPRVWRLTQGDETREVNVTSALSVNDLDMLHDGVIGGLGVAMLPAHLCVDDLRAGRLEQVLPDWEVPAVPIQAVYPSGRHLSPKVKALLDYLQRMKQSPWSPIPHP</sequence>
<name>A0A0H4WXT1_9BACT</name>
<dbReference type="InterPro" id="IPR036388">
    <property type="entry name" value="WH-like_DNA-bd_sf"/>
</dbReference>
<accession>A0A0H4WXT1</accession>
<dbReference type="SUPFAM" id="SSF53850">
    <property type="entry name" value="Periplasmic binding protein-like II"/>
    <property type="match status" value="1"/>
</dbReference>
<dbReference type="KEGG" id="mym:A176_005128"/>